<dbReference type="NCBIfam" id="TIGR01216">
    <property type="entry name" value="ATP_synt_epsi"/>
    <property type="match status" value="1"/>
</dbReference>
<dbReference type="AlphaFoldDB" id="A0A0M1M6K1"/>
<keyword evidence="4 9" id="KW-1003">Cell membrane</keyword>
<dbReference type="InterPro" id="IPR001469">
    <property type="entry name" value="ATP_synth_F1_dsu/esu"/>
</dbReference>
<evidence type="ECO:0000256" key="9">
    <source>
        <dbReference type="HAMAP-Rule" id="MF_00530"/>
    </source>
</evidence>
<evidence type="ECO:0000313" key="15">
    <source>
        <dbReference type="Proteomes" id="UP000473681"/>
    </source>
</evidence>
<dbReference type="GO" id="GO:0045259">
    <property type="term" value="C:proton-transporting ATP synthase complex"/>
    <property type="evidence" value="ECO:0007669"/>
    <property type="project" value="UniProtKB-KW"/>
</dbReference>
<dbReference type="CDD" id="cd12152">
    <property type="entry name" value="F1-ATPase_delta"/>
    <property type="match status" value="1"/>
</dbReference>
<dbReference type="EMBL" id="SWOV01000067">
    <property type="protein sequence ID" value="NFF89419.1"/>
    <property type="molecule type" value="Genomic_DNA"/>
</dbReference>
<dbReference type="PANTHER" id="PTHR13822">
    <property type="entry name" value="ATP SYNTHASE DELTA/EPSILON CHAIN"/>
    <property type="match status" value="1"/>
</dbReference>
<evidence type="ECO:0000256" key="4">
    <source>
        <dbReference type="ARBA" id="ARBA00022475"/>
    </source>
</evidence>
<dbReference type="GO" id="GO:0005886">
    <property type="term" value="C:plasma membrane"/>
    <property type="evidence" value="ECO:0007669"/>
    <property type="project" value="UniProtKB-SubCell"/>
</dbReference>
<accession>A0A0M1M6K1</accession>
<sequence length="134" mass="15269">MADTFLLKIVTPDKDIFNGNIKRIFLRNSVGRLEILANHANMVTSTVSSIVEFTDAEGKDRKLFVSKGIASIFNNEMTIFSESAEFSDNIDLNRAEKAKERAEKRLLDGNKYDKERAELALLRSIERINLKKMN</sequence>
<dbReference type="GO" id="GO:0046933">
    <property type="term" value="F:proton-transporting ATP synthase activity, rotational mechanism"/>
    <property type="evidence" value="ECO:0007669"/>
    <property type="project" value="UniProtKB-UniRule"/>
</dbReference>
<organism evidence="13 16">
    <name type="scientific">Clostridium botulinum</name>
    <dbReference type="NCBI Taxonomy" id="1491"/>
    <lineage>
        <taxon>Bacteria</taxon>
        <taxon>Bacillati</taxon>
        <taxon>Bacillota</taxon>
        <taxon>Clostridia</taxon>
        <taxon>Eubacteriales</taxon>
        <taxon>Clostridiaceae</taxon>
        <taxon>Clostridium</taxon>
    </lineage>
</organism>
<evidence type="ECO:0000313" key="16">
    <source>
        <dbReference type="Proteomes" id="UP000476820"/>
    </source>
</evidence>
<dbReference type="HAMAP" id="MF_00530">
    <property type="entry name" value="ATP_synth_epsil_bac"/>
    <property type="match status" value="1"/>
</dbReference>
<dbReference type="InterPro" id="IPR036794">
    <property type="entry name" value="ATP_F1_dsu/esu_C_sf"/>
</dbReference>
<keyword evidence="3 9" id="KW-0813">Transport</keyword>
<keyword evidence="6 9" id="KW-0472">Membrane</keyword>
<dbReference type="OrthoDB" id="9804110at2"/>
<comment type="function">
    <text evidence="9">Produces ATP from ADP in the presence of a proton gradient across the membrane.</text>
</comment>
<evidence type="ECO:0000259" key="11">
    <source>
        <dbReference type="Pfam" id="PF00401"/>
    </source>
</evidence>
<dbReference type="SUPFAM" id="SSF51344">
    <property type="entry name" value="Epsilon subunit of F1F0-ATP synthase N-terminal domain"/>
    <property type="match status" value="1"/>
</dbReference>
<evidence type="ECO:0000256" key="5">
    <source>
        <dbReference type="ARBA" id="ARBA00023065"/>
    </source>
</evidence>
<evidence type="ECO:0000256" key="3">
    <source>
        <dbReference type="ARBA" id="ARBA00022448"/>
    </source>
</evidence>
<dbReference type="EMBL" id="SWVK01000002">
    <property type="protein sequence ID" value="NFN33981.1"/>
    <property type="molecule type" value="Genomic_DNA"/>
</dbReference>
<reference evidence="15 16" key="1">
    <citation type="submission" date="2019-04" db="EMBL/GenBank/DDBJ databases">
        <title>Genome sequencing of Clostridium botulinum Groups I-IV and Clostridium butyricum.</title>
        <authorList>
            <person name="Brunt J."/>
            <person name="Van Vliet A.H.M."/>
            <person name="Stringer S.C."/>
            <person name="Carter A.T."/>
            <person name="Peck M.W."/>
        </authorList>
    </citation>
    <scope>NUCLEOTIDE SEQUENCE [LARGE SCALE GENOMIC DNA]</scope>
    <source>
        <strain evidence="13 16">1605</strain>
        <strain evidence="14 15">CB-K-33E</strain>
    </source>
</reference>
<protein>
    <recommendedName>
        <fullName evidence="9">ATP synthase epsilon chain</fullName>
    </recommendedName>
    <alternativeName>
        <fullName evidence="9">ATP synthase F1 sector epsilon subunit</fullName>
    </alternativeName>
    <alternativeName>
        <fullName evidence="9">F-ATPase epsilon subunit</fullName>
    </alternativeName>
</protein>
<keyword evidence="9" id="KW-0375">Hydrogen ion transport</keyword>
<evidence type="ECO:0000256" key="6">
    <source>
        <dbReference type="ARBA" id="ARBA00023136"/>
    </source>
</evidence>
<keyword evidence="8 9" id="KW-0066">ATP synthesis</keyword>
<evidence type="ECO:0000256" key="10">
    <source>
        <dbReference type="RuleBase" id="RU003656"/>
    </source>
</evidence>
<dbReference type="Gene3D" id="2.60.15.10">
    <property type="entry name" value="F0F1 ATP synthase delta/epsilon subunit, N-terminal"/>
    <property type="match status" value="1"/>
</dbReference>
<evidence type="ECO:0000256" key="8">
    <source>
        <dbReference type="ARBA" id="ARBA00023310"/>
    </source>
</evidence>
<dbReference type="Proteomes" id="UP000476820">
    <property type="component" value="Unassembled WGS sequence"/>
</dbReference>
<keyword evidence="7 9" id="KW-0139">CF(1)</keyword>
<comment type="similarity">
    <text evidence="2 9 10">Belongs to the ATPase epsilon chain family.</text>
</comment>
<proteinExistence type="inferred from homology"/>
<comment type="caution">
    <text evidence="13">The sequence shown here is derived from an EMBL/GenBank/DDBJ whole genome shotgun (WGS) entry which is preliminary data.</text>
</comment>
<dbReference type="InterPro" id="IPR020546">
    <property type="entry name" value="ATP_synth_F1_dsu/esu_N"/>
</dbReference>
<gene>
    <name evidence="9 13" type="primary">atpC</name>
    <name evidence="13" type="ORF">FC774_16360</name>
    <name evidence="14" type="ORF">FDB51_02345</name>
</gene>
<keyword evidence="5 9" id="KW-0406">Ion transport</keyword>
<dbReference type="GO" id="GO:0005524">
    <property type="term" value="F:ATP binding"/>
    <property type="evidence" value="ECO:0007669"/>
    <property type="project" value="UniProtKB-UniRule"/>
</dbReference>
<evidence type="ECO:0000313" key="13">
    <source>
        <dbReference type="EMBL" id="NFF89419.1"/>
    </source>
</evidence>
<dbReference type="Proteomes" id="UP000473681">
    <property type="component" value="Unassembled WGS sequence"/>
</dbReference>
<feature type="domain" description="ATP synthase epsilon subunit C-terminal" evidence="11">
    <location>
        <begin position="88"/>
        <end position="130"/>
    </location>
</feature>
<dbReference type="InterPro" id="IPR036771">
    <property type="entry name" value="ATPsynth_dsu/esu_N"/>
</dbReference>
<dbReference type="PANTHER" id="PTHR13822:SF10">
    <property type="entry name" value="ATP SYNTHASE EPSILON CHAIN, CHLOROPLASTIC"/>
    <property type="match status" value="1"/>
</dbReference>
<dbReference type="Pfam" id="PF00401">
    <property type="entry name" value="ATP-synt_DE"/>
    <property type="match status" value="1"/>
</dbReference>
<dbReference type="Gene3D" id="1.20.5.440">
    <property type="entry name" value="ATP synthase delta/epsilon subunit, C-terminal domain"/>
    <property type="match status" value="1"/>
</dbReference>
<dbReference type="Pfam" id="PF02823">
    <property type="entry name" value="ATP-synt_DE_N"/>
    <property type="match status" value="1"/>
</dbReference>
<feature type="domain" description="ATP synthase F1 complex delta/epsilon subunit N-terminal" evidence="12">
    <location>
        <begin position="7"/>
        <end position="84"/>
    </location>
</feature>
<evidence type="ECO:0000256" key="2">
    <source>
        <dbReference type="ARBA" id="ARBA00005712"/>
    </source>
</evidence>
<comment type="subcellular location">
    <subcellularLocation>
        <location evidence="1 9">Cell membrane</location>
        <topology evidence="1 9">Peripheral membrane protein</topology>
    </subcellularLocation>
</comment>
<comment type="subunit">
    <text evidence="9 10">F-type ATPases have 2 components, CF(1) - the catalytic core - and CF(0) - the membrane proton channel. CF(1) has five subunits: alpha(3), beta(3), gamma(1), delta(1), epsilon(1). CF(0) has three main subunits: a, b and c.</text>
</comment>
<evidence type="ECO:0000313" key="14">
    <source>
        <dbReference type="EMBL" id="NFN33981.1"/>
    </source>
</evidence>
<dbReference type="RefSeq" id="WP_053342520.1">
    <property type="nucleotide sequence ID" value="NZ_LFPA01000126.1"/>
</dbReference>
<evidence type="ECO:0000259" key="12">
    <source>
        <dbReference type="Pfam" id="PF02823"/>
    </source>
</evidence>
<evidence type="ECO:0000256" key="1">
    <source>
        <dbReference type="ARBA" id="ARBA00004202"/>
    </source>
</evidence>
<dbReference type="InterPro" id="IPR020547">
    <property type="entry name" value="ATP_synth_F1_esu_C"/>
</dbReference>
<dbReference type="SUPFAM" id="SSF46604">
    <property type="entry name" value="Epsilon subunit of F1F0-ATP synthase C-terminal domain"/>
    <property type="match status" value="1"/>
</dbReference>
<name>A0A0M1M6K1_CLOBO</name>
<evidence type="ECO:0000256" key="7">
    <source>
        <dbReference type="ARBA" id="ARBA00023196"/>
    </source>
</evidence>